<keyword evidence="2 10" id="KW-0235">DNA replication</keyword>
<comment type="subcellular location">
    <subcellularLocation>
        <location evidence="1 10">Nucleus</location>
    </subcellularLocation>
</comment>
<dbReference type="InterPro" id="IPR033762">
    <property type="entry name" value="MCM_OB"/>
</dbReference>
<evidence type="ECO:0000259" key="12">
    <source>
        <dbReference type="PROSITE" id="PS50051"/>
    </source>
</evidence>
<evidence type="ECO:0000256" key="1">
    <source>
        <dbReference type="ARBA" id="ARBA00004123"/>
    </source>
</evidence>
<evidence type="ECO:0000256" key="8">
    <source>
        <dbReference type="ARBA" id="ARBA00023242"/>
    </source>
</evidence>
<keyword evidence="7 9" id="KW-0238">DNA-binding</keyword>
<dbReference type="Pfam" id="PF00493">
    <property type="entry name" value="MCM"/>
    <property type="match status" value="1"/>
</dbReference>
<dbReference type="OrthoDB" id="1882346at2759"/>
<dbReference type="PROSITE" id="PS00847">
    <property type="entry name" value="MCM_1"/>
    <property type="match status" value="1"/>
</dbReference>
<dbReference type="InterPro" id="IPR027925">
    <property type="entry name" value="MCM_N"/>
</dbReference>
<dbReference type="GO" id="GO:0000727">
    <property type="term" value="P:double-strand break repair via break-induced replication"/>
    <property type="evidence" value="ECO:0007669"/>
    <property type="project" value="TreeGrafter"/>
</dbReference>
<dbReference type="GO" id="GO:0017116">
    <property type="term" value="F:single-stranded DNA helicase activity"/>
    <property type="evidence" value="ECO:0007669"/>
    <property type="project" value="TreeGrafter"/>
</dbReference>
<comment type="catalytic activity">
    <reaction evidence="10">
        <text>ATP + H2O = ADP + phosphate + H(+)</text>
        <dbReference type="Rhea" id="RHEA:13065"/>
        <dbReference type="ChEBI" id="CHEBI:15377"/>
        <dbReference type="ChEBI" id="CHEBI:15378"/>
        <dbReference type="ChEBI" id="CHEBI:30616"/>
        <dbReference type="ChEBI" id="CHEBI:43474"/>
        <dbReference type="ChEBI" id="CHEBI:456216"/>
        <dbReference type="EC" id="3.6.4.12"/>
    </reaction>
</comment>
<comment type="subunit">
    <text evidence="10">Component of the MCM2-7 complex.</text>
</comment>
<dbReference type="InParanoid" id="Q236A7"/>
<dbReference type="Pfam" id="PF17855">
    <property type="entry name" value="MCM_lid"/>
    <property type="match status" value="1"/>
</dbReference>
<dbReference type="Gene3D" id="2.20.28.10">
    <property type="match status" value="1"/>
</dbReference>
<sequence>MEIENTNQIDTRWQEHQNFFGQYLANSTNTDAINRMLTNNETRLVINLDDIRQNHNPQIADDIISYPQKAISALRGTLNKIIDNIDHDGLVKKKKMQDITEKVKVYQIAFNGNMGRNHVTPRGLNCSLINKLVCIDGIVTRMSVNRSKLIRSVHYCEEILQGGPIKDYEDVYDLGATTSLNPNNTIPKSHEQHPLSLEYGYSKFKDFQTIIVQELPENAPNGLLPRSIDVVLEEDLVGSVKPGDRVRIYGVYKCIKSEQTKSTGIMRSVLVCTSIGQLSQENDDVQLTTEDLQYIKKISKRKDLVDIFVNSIAPSIYGHQQIKKALLLQLLGGTEKTVGQGTHLRGDINIMMIGDPSTAKSQVLRYMLATAPLALNTTGRGSSGVGLTAAVKTDRETGERHLEAGAMVLADKGVVCIDEFDKMSEEDRVAIHEVMEQQTVTIAKAGIHCSLNARCSVLAAANPIYGEYHRDQTPTKNIGLPDSLLSRFDLLFIVLDEKDPDIDRLIAERVTRNHRYRPENYEIINQLSQFQGDENDEYIIEPTVAGDANENKAIFEKYNKVLHGDKKKEILNQNFLKKYIAYAKKTFNSPKLSDESIEYINLYYNQLRQKNFQDSTTNGGVKVLPVTTRTLETVIRLATASAKLRLSKNIEISDCRLATSLLNYALFNKEDAIRPEEEEFYEEDEDYKQDRRQNGNKKETQPKSVKKQTNTTVQPPVQVTENKRESRSASKAIAAEQQAQKSTTPLKEKQDKREIKNQMKKIRIDDDDDVDKVFSQQIIASIKITDEQKKAIFKIVSKLAKDKSITKDQLWKHIQGNQDLSKIITSSPILDRAIIELQDDEKIFYDASKQEIYPY</sequence>
<dbReference type="EMBL" id="GG662749">
    <property type="protein sequence ID" value="EAR92593.1"/>
    <property type="molecule type" value="Genomic_DNA"/>
</dbReference>
<protein>
    <recommendedName>
        <fullName evidence="10">DNA replication licensing factor MCM3</fullName>
        <ecNumber evidence="10">3.6.4.12</ecNumber>
    </recommendedName>
</protein>
<dbReference type="GO" id="GO:0005524">
    <property type="term" value="F:ATP binding"/>
    <property type="evidence" value="ECO:0007669"/>
    <property type="project" value="UniProtKB-UniRule"/>
</dbReference>
<dbReference type="PRINTS" id="PR01659">
    <property type="entry name" value="MCMPROTEIN3"/>
</dbReference>
<dbReference type="SMART" id="SM00350">
    <property type="entry name" value="MCM"/>
    <property type="match status" value="1"/>
</dbReference>
<comment type="similarity">
    <text evidence="9">Belongs to the MCM family.</text>
</comment>
<reference evidence="14" key="1">
    <citation type="journal article" date="2006" name="PLoS Biol.">
        <title>Macronuclear genome sequence of the ciliate Tetrahymena thermophila, a model eukaryote.</title>
        <authorList>
            <person name="Eisen J.A."/>
            <person name="Coyne R.S."/>
            <person name="Wu M."/>
            <person name="Wu D."/>
            <person name="Thiagarajan M."/>
            <person name="Wortman J.R."/>
            <person name="Badger J.H."/>
            <person name="Ren Q."/>
            <person name="Amedeo P."/>
            <person name="Jones K.M."/>
            <person name="Tallon L.J."/>
            <person name="Delcher A.L."/>
            <person name="Salzberg S.L."/>
            <person name="Silva J.C."/>
            <person name="Haas B.J."/>
            <person name="Majoros W.H."/>
            <person name="Farzad M."/>
            <person name="Carlton J.M."/>
            <person name="Smith R.K. Jr."/>
            <person name="Garg J."/>
            <person name="Pearlman R.E."/>
            <person name="Karrer K.M."/>
            <person name="Sun L."/>
            <person name="Manning G."/>
            <person name="Elde N.C."/>
            <person name="Turkewitz A.P."/>
            <person name="Asai D.J."/>
            <person name="Wilkes D.E."/>
            <person name="Wang Y."/>
            <person name="Cai H."/>
            <person name="Collins K."/>
            <person name="Stewart B.A."/>
            <person name="Lee S.R."/>
            <person name="Wilamowska K."/>
            <person name="Weinberg Z."/>
            <person name="Ruzzo W.L."/>
            <person name="Wloga D."/>
            <person name="Gaertig J."/>
            <person name="Frankel J."/>
            <person name="Tsao C.-C."/>
            <person name="Gorovsky M.A."/>
            <person name="Keeling P.J."/>
            <person name="Waller R.F."/>
            <person name="Patron N.J."/>
            <person name="Cherry J.M."/>
            <person name="Stover N.A."/>
            <person name="Krieger C.J."/>
            <person name="del Toro C."/>
            <person name="Ryder H.F."/>
            <person name="Williamson S.C."/>
            <person name="Barbeau R.A."/>
            <person name="Hamilton E.P."/>
            <person name="Orias E."/>
        </authorList>
    </citation>
    <scope>NUCLEOTIDE SEQUENCE [LARGE SCALE GENOMIC DNA]</scope>
    <source>
        <strain evidence="14">SB210</strain>
    </source>
</reference>
<evidence type="ECO:0000313" key="14">
    <source>
        <dbReference type="Proteomes" id="UP000009168"/>
    </source>
</evidence>
<dbReference type="PANTHER" id="PTHR11630">
    <property type="entry name" value="DNA REPLICATION LICENSING FACTOR MCM FAMILY MEMBER"/>
    <property type="match status" value="1"/>
</dbReference>
<evidence type="ECO:0000313" key="13">
    <source>
        <dbReference type="EMBL" id="EAR92593.1"/>
    </source>
</evidence>
<dbReference type="GO" id="GO:0042555">
    <property type="term" value="C:MCM complex"/>
    <property type="evidence" value="ECO:0007669"/>
    <property type="project" value="UniProtKB-UniRule"/>
</dbReference>
<keyword evidence="6 9" id="KW-0067">ATP-binding</keyword>
<dbReference type="InterPro" id="IPR012340">
    <property type="entry name" value="NA-bd_OB-fold"/>
</dbReference>
<proteinExistence type="inferred from homology"/>
<feature type="compositionally biased region" description="Acidic residues" evidence="11">
    <location>
        <begin position="677"/>
        <end position="687"/>
    </location>
</feature>
<dbReference type="GO" id="GO:0016887">
    <property type="term" value="F:ATP hydrolysis activity"/>
    <property type="evidence" value="ECO:0007669"/>
    <property type="project" value="RHEA"/>
</dbReference>
<dbReference type="RefSeq" id="XP_001012838.1">
    <property type="nucleotide sequence ID" value="XM_001012838.1"/>
</dbReference>
<dbReference type="InterPro" id="IPR041562">
    <property type="entry name" value="MCM_lid"/>
</dbReference>
<evidence type="ECO:0000256" key="10">
    <source>
        <dbReference type="RuleBase" id="RU368061"/>
    </source>
</evidence>
<dbReference type="Gene3D" id="3.40.50.300">
    <property type="entry name" value="P-loop containing nucleotide triphosphate hydrolases"/>
    <property type="match status" value="1"/>
</dbReference>
<keyword evidence="14" id="KW-1185">Reference proteome</keyword>
<keyword evidence="8 10" id="KW-0539">Nucleus</keyword>
<dbReference type="GeneID" id="7837998"/>
<dbReference type="SUPFAM" id="SSF52540">
    <property type="entry name" value="P-loop containing nucleoside triphosphate hydrolases"/>
    <property type="match status" value="1"/>
</dbReference>
<name>Q236A7_TETTS</name>
<dbReference type="InterPro" id="IPR031327">
    <property type="entry name" value="MCM"/>
</dbReference>
<evidence type="ECO:0000256" key="11">
    <source>
        <dbReference type="SAM" id="MobiDB-lite"/>
    </source>
</evidence>
<feature type="compositionally biased region" description="Basic and acidic residues" evidence="11">
    <location>
        <begin position="746"/>
        <end position="755"/>
    </location>
</feature>
<dbReference type="Gene3D" id="2.40.50.140">
    <property type="entry name" value="Nucleic acid-binding proteins"/>
    <property type="match status" value="1"/>
</dbReference>
<organism evidence="13 14">
    <name type="scientific">Tetrahymena thermophila (strain SB210)</name>
    <dbReference type="NCBI Taxonomy" id="312017"/>
    <lineage>
        <taxon>Eukaryota</taxon>
        <taxon>Sar</taxon>
        <taxon>Alveolata</taxon>
        <taxon>Ciliophora</taxon>
        <taxon>Intramacronucleata</taxon>
        <taxon>Oligohymenophorea</taxon>
        <taxon>Hymenostomatida</taxon>
        <taxon>Tetrahymenina</taxon>
        <taxon>Tetrahymenidae</taxon>
        <taxon>Tetrahymena</taxon>
    </lineage>
</organism>
<dbReference type="InterPro" id="IPR008046">
    <property type="entry name" value="Mcm3"/>
</dbReference>
<dbReference type="GO" id="GO:1902975">
    <property type="term" value="P:mitotic DNA replication initiation"/>
    <property type="evidence" value="ECO:0007669"/>
    <property type="project" value="TreeGrafter"/>
</dbReference>
<evidence type="ECO:0000256" key="3">
    <source>
        <dbReference type="ARBA" id="ARBA00022741"/>
    </source>
</evidence>
<dbReference type="eggNOG" id="KOG0479">
    <property type="taxonomic scope" value="Eukaryota"/>
</dbReference>
<evidence type="ECO:0000256" key="7">
    <source>
        <dbReference type="ARBA" id="ARBA00023125"/>
    </source>
</evidence>
<dbReference type="HOGENOM" id="CLU_000995_6_0_1"/>
<keyword evidence="3 9" id="KW-0547">Nucleotide-binding</keyword>
<comment type="function">
    <text evidence="10">Acts as component of the MCM2-7 complex (MCM complex) which is the replicative helicase essential for 'once per cell cycle' DNA replication initiation and elongation in eukaryotic cells. The active ATPase sites in the MCM2-7 ring are formed through the interaction surfaces of two neighboring subunits such that a critical structure of a conserved arginine finger motif is provided in trans relative to the ATP-binding site of the Walker A box of the adjacent subunit. The six ATPase active sites, however, are likely to contribute differentially to the complex helicase activity.</text>
</comment>
<keyword evidence="4 10" id="KW-0378">Hydrolase</keyword>
<dbReference type="Pfam" id="PF17207">
    <property type="entry name" value="MCM_OB"/>
    <property type="match status" value="1"/>
</dbReference>
<gene>
    <name evidence="13" type="ORF">TTHERM_00092850</name>
</gene>
<dbReference type="FunCoup" id="Q236A7">
    <property type="interactions" value="511"/>
</dbReference>
<dbReference type="AlphaFoldDB" id="Q236A7"/>
<dbReference type="GO" id="GO:0006271">
    <property type="term" value="P:DNA strand elongation involved in DNA replication"/>
    <property type="evidence" value="ECO:0007669"/>
    <property type="project" value="TreeGrafter"/>
</dbReference>
<dbReference type="PANTHER" id="PTHR11630:SF46">
    <property type="entry name" value="DNA REPLICATION LICENSING FACTOR MCM3-RELATED"/>
    <property type="match status" value="1"/>
</dbReference>
<dbReference type="EC" id="3.6.4.12" evidence="10"/>
<dbReference type="GO" id="GO:0005634">
    <property type="term" value="C:nucleus"/>
    <property type="evidence" value="ECO:0007669"/>
    <property type="project" value="UniProtKB-SubCell"/>
</dbReference>
<dbReference type="Pfam" id="PF14551">
    <property type="entry name" value="MCM_N"/>
    <property type="match status" value="1"/>
</dbReference>
<keyword evidence="5 10" id="KW-0347">Helicase</keyword>
<evidence type="ECO:0000256" key="9">
    <source>
        <dbReference type="RuleBase" id="RU004070"/>
    </source>
</evidence>
<dbReference type="GO" id="GO:0003697">
    <property type="term" value="F:single-stranded DNA binding"/>
    <property type="evidence" value="ECO:0007669"/>
    <property type="project" value="TreeGrafter"/>
</dbReference>
<dbReference type="InterPro" id="IPR001208">
    <property type="entry name" value="MCM_dom"/>
</dbReference>
<evidence type="ECO:0000256" key="5">
    <source>
        <dbReference type="ARBA" id="ARBA00022806"/>
    </source>
</evidence>
<evidence type="ECO:0000256" key="4">
    <source>
        <dbReference type="ARBA" id="ARBA00022801"/>
    </source>
</evidence>
<evidence type="ECO:0000256" key="2">
    <source>
        <dbReference type="ARBA" id="ARBA00022705"/>
    </source>
</evidence>
<dbReference type="KEGG" id="tet:TTHERM_00092850"/>
<dbReference type="OMA" id="EANHIMV"/>
<feature type="compositionally biased region" description="Low complexity" evidence="11">
    <location>
        <begin position="708"/>
        <end position="720"/>
    </location>
</feature>
<feature type="domain" description="MCM C-terminal AAA(+) ATPase" evidence="12">
    <location>
        <begin position="304"/>
        <end position="510"/>
    </location>
</feature>
<dbReference type="STRING" id="312017.Q236A7"/>
<dbReference type="PRINTS" id="PR01657">
    <property type="entry name" value="MCMFAMILY"/>
</dbReference>
<dbReference type="InterPro" id="IPR018525">
    <property type="entry name" value="MCM_CS"/>
</dbReference>
<dbReference type="Proteomes" id="UP000009168">
    <property type="component" value="Unassembled WGS sequence"/>
</dbReference>
<evidence type="ECO:0000256" key="6">
    <source>
        <dbReference type="ARBA" id="ARBA00022840"/>
    </source>
</evidence>
<dbReference type="SUPFAM" id="SSF50249">
    <property type="entry name" value="Nucleic acid-binding proteins"/>
    <property type="match status" value="1"/>
</dbReference>
<feature type="region of interest" description="Disordered" evidence="11">
    <location>
        <begin position="677"/>
        <end position="755"/>
    </location>
</feature>
<dbReference type="PROSITE" id="PS50051">
    <property type="entry name" value="MCM_2"/>
    <property type="match status" value="1"/>
</dbReference>
<dbReference type="Gene3D" id="3.30.1640.10">
    <property type="entry name" value="mini-chromosome maintenance (MCM) complex, chain A, domain 1"/>
    <property type="match status" value="1"/>
</dbReference>
<feature type="compositionally biased region" description="Basic and acidic residues" evidence="11">
    <location>
        <begin position="688"/>
        <end position="701"/>
    </location>
</feature>
<dbReference type="InterPro" id="IPR027417">
    <property type="entry name" value="P-loop_NTPase"/>
</dbReference>
<accession>Q236A7</accession>